<proteinExistence type="predicted"/>
<protein>
    <submittedName>
        <fullName evidence="1">Uncharacterized protein</fullName>
    </submittedName>
</protein>
<dbReference type="Proteomes" id="UP001186974">
    <property type="component" value="Unassembled WGS sequence"/>
</dbReference>
<dbReference type="EMBL" id="JAWDJW010002044">
    <property type="protein sequence ID" value="KAK3078271.1"/>
    <property type="molecule type" value="Genomic_DNA"/>
</dbReference>
<accession>A0ACC3DP21</accession>
<evidence type="ECO:0000313" key="2">
    <source>
        <dbReference type="Proteomes" id="UP001186974"/>
    </source>
</evidence>
<evidence type="ECO:0000313" key="1">
    <source>
        <dbReference type="EMBL" id="KAK3078271.1"/>
    </source>
</evidence>
<sequence>MADVRSMLRAERAARAPPKSRKAVPSQTQAPLPAISSTKKRKLESDDSDSQDSKKSKVRFADEDSFATTPLPDEDGAPKVVPEAVPEPVLAPPPIQPANADIVDEEEWAAFEREIATLEPAPDALSAIRASATIEAAPLTAEEIAAQAREELSTQRGRKEAELEAEKEDATRHLEEEFEEMEELEARVKRLRERREQLRRASETSQRPQAASTNDSHAEKATTDHMETSVPEQINRQEDDEDDDEEDDWDDWRFRAS</sequence>
<keyword evidence="2" id="KW-1185">Reference proteome</keyword>
<name>A0ACC3DP21_9PEZI</name>
<reference evidence="1" key="1">
    <citation type="submission" date="2024-09" db="EMBL/GenBank/DDBJ databases">
        <title>Black Yeasts Isolated from many extreme environments.</title>
        <authorList>
            <person name="Coleine C."/>
            <person name="Stajich J.E."/>
            <person name="Selbmann L."/>
        </authorList>
    </citation>
    <scope>NUCLEOTIDE SEQUENCE</scope>
    <source>
        <strain evidence="1">CCFEE 5737</strain>
    </source>
</reference>
<comment type="caution">
    <text evidence="1">The sequence shown here is derived from an EMBL/GenBank/DDBJ whole genome shotgun (WGS) entry which is preliminary data.</text>
</comment>
<gene>
    <name evidence="1" type="ORF">LTS18_007997</name>
</gene>
<organism evidence="1 2">
    <name type="scientific">Coniosporium uncinatum</name>
    <dbReference type="NCBI Taxonomy" id="93489"/>
    <lineage>
        <taxon>Eukaryota</taxon>
        <taxon>Fungi</taxon>
        <taxon>Dikarya</taxon>
        <taxon>Ascomycota</taxon>
        <taxon>Pezizomycotina</taxon>
        <taxon>Dothideomycetes</taxon>
        <taxon>Dothideomycetes incertae sedis</taxon>
        <taxon>Coniosporium</taxon>
    </lineage>
</organism>